<dbReference type="InterPro" id="IPR004090">
    <property type="entry name" value="Chemotax_Me-accpt_rcpt"/>
</dbReference>
<dbReference type="PROSITE" id="PS51753">
    <property type="entry name" value="HBM"/>
    <property type="match status" value="1"/>
</dbReference>
<comment type="subcellular location">
    <subcellularLocation>
        <location evidence="1">Cell inner membrane</location>
        <topology evidence="1">Multi-pass membrane protein</topology>
    </subcellularLocation>
</comment>
<feature type="transmembrane region" description="Helical" evidence="6">
    <location>
        <begin position="325"/>
        <end position="345"/>
    </location>
</feature>
<feature type="domain" description="Methyl-accepting transducer" evidence="7">
    <location>
        <begin position="422"/>
        <end position="676"/>
    </location>
</feature>
<dbReference type="GO" id="GO:0005886">
    <property type="term" value="C:plasma membrane"/>
    <property type="evidence" value="ECO:0007669"/>
    <property type="project" value="UniProtKB-SubCell"/>
</dbReference>
<dbReference type="InterPro" id="IPR004089">
    <property type="entry name" value="MCPsignal_dom"/>
</dbReference>
<proteinExistence type="inferred from homology"/>
<sequence>MRRHYENDGALVVSRSISSTSSARRFASLFDDRKIGTKILIGFAGVLAILATLSVLSILRFREAADGFEMYAHRVGVVKLVQEIDRDILDLRRNARDFWRTGTEADAAAAETSLREVQADIARGLEQVKNLEWLVSLKKLDKSFETYSKSFATLVSMKREQDRLMREVLDPSGQMLRTEFETLRTAAIAANDGSERWISDGLQSAMQLRLNVNKMLARHDEQVVKTAERYLDELKSRVADIEGTTLRNDDIQRLSDIKQLTERYGKSFHQTKTLGDQIEQLVTVDMSKLAADIAADVSVIKDGGLAEEKAIETRTLTMVEETERLSLWLGTVGFAFGVVLAWLIGRAISIPVRRIGAVLAALAAGDKSVVVPYVARRDEVGDTARAAETFKTNLLRIAAMEAEQKQAEARAAAERRTAMHGLADRFEAAVGHVVDTVSAASSQLEGAATSLTRTAETTQRLSVSVAEASERASTSVQSVASATTEMSASVDEIGRQVQESARIAAEAVEQAEKTDARIVDLSQAASRIGDVVELITAIAAQTNLLALNATIEAARAGEAGKGFAVVAQEVKALAAQTGKATGDISTQIAGMQTATQESVAAIKEIGATIGRISEIASTIAAAVQQQAAATHEISRNVQSASEGATRVAEHITEVNQGAGETGSASNQVLSSARELSAESRVLAGEVEKFLASIRAA</sequence>
<dbReference type="InterPro" id="IPR003660">
    <property type="entry name" value="HAMP_dom"/>
</dbReference>
<feature type="domain" description="HBM" evidence="10">
    <location>
        <begin position="73"/>
        <end position="312"/>
    </location>
</feature>
<evidence type="ECO:0000259" key="7">
    <source>
        <dbReference type="PROSITE" id="PS50111"/>
    </source>
</evidence>
<comment type="caution">
    <text evidence="11">The sequence shown here is derived from an EMBL/GenBank/DDBJ whole genome shotgun (WGS) entry which is preliminary data.</text>
</comment>
<feature type="domain" description="HAMP" evidence="9">
    <location>
        <begin position="346"/>
        <end position="399"/>
    </location>
</feature>
<evidence type="ECO:0000256" key="5">
    <source>
        <dbReference type="PROSITE-ProRule" id="PRU00284"/>
    </source>
</evidence>
<dbReference type="Pfam" id="PF00015">
    <property type="entry name" value="MCPsignal"/>
    <property type="match status" value="1"/>
</dbReference>
<evidence type="ECO:0000259" key="9">
    <source>
        <dbReference type="PROSITE" id="PS50885"/>
    </source>
</evidence>
<keyword evidence="2" id="KW-1003">Cell membrane</keyword>
<dbReference type="GO" id="GO:0007165">
    <property type="term" value="P:signal transduction"/>
    <property type="evidence" value="ECO:0007669"/>
    <property type="project" value="UniProtKB-KW"/>
</dbReference>
<dbReference type="SMART" id="SM00304">
    <property type="entry name" value="HAMP"/>
    <property type="match status" value="1"/>
</dbReference>
<dbReference type="EMBL" id="WNKV01000009">
    <property type="protein sequence ID" value="MTW17088.1"/>
    <property type="molecule type" value="Genomic_DNA"/>
</dbReference>
<dbReference type="PANTHER" id="PTHR32089">
    <property type="entry name" value="METHYL-ACCEPTING CHEMOTAXIS PROTEIN MCPB"/>
    <property type="match status" value="1"/>
</dbReference>
<evidence type="ECO:0000256" key="6">
    <source>
        <dbReference type="SAM" id="Phobius"/>
    </source>
</evidence>
<dbReference type="PROSITE" id="PS50111">
    <property type="entry name" value="CHEMOTAXIS_TRANSDUC_2"/>
    <property type="match status" value="1"/>
</dbReference>
<evidence type="ECO:0000256" key="2">
    <source>
        <dbReference type="ARBA" id="ARBA00022519"/>
    </source>
</evidence>
<name>A0A9X5ATK3_9BRAD</name>
<keyword evidence="3 5" id="KW-0807">Transducer</keyword>
<dbReference type="GO" id="GO:0006935">
    <property type="term" value="P:chemotaxis"/>
    <property type="evidence" value="ECO:0007669"/>
    <property type="project" value="InterPro"/>
</dbReference>
<evidence type="ECO:0000313" key="12">
    <source>
        <dbReference type="Proteomes" id="UP000438991"/>
    </source>
</evidence>
<reference evidence="11 12" key="1">
    <citation type="submission" date="2019-11" db="EMBL/GenBank/DDBJ databases">
        <title>Whole-genome sequence of Rhodoplanes serenus DSM 18633, type strain.</title>
        <authorList>
            <person name="Kyndt J.A."/>
            <person name="Meyer T.E."/>
        </authorList>
    </citation>
    <scope>NUCLEOTIDE SEQUENCE [LARGE SCALE GENOMIC DNA]</scope>
    <source>
        <strain evidence="11 12">DSM 18633</strain>
    </source>
</reference>
<organism evidence="11 12">
    <name type="scientific">Rhodoplanes serenus</name>
    <dbReference type="NCBI Taxonomy" id="200615"/>
    <lineage>
        <taxon>Bacteria</taxon>
        <taxon>Pseudomonadati</taxon>
        <taxon>Pseudomonadota</taxon>
        <taxon>Alphaproteobacteria</taxon>
        <taxon>Hyphomicrobiales</taxon>
        <taxon>Nitrobacteraceae</taxon>
        <taxon>Rhodoplanes</taxon>
    </lineage>
</organism>
<evidence type="ECO:0000256" key="1">
    <source>
        <dbReference type="ARBA" id="ARBA00004429"/>
    </source>
</evidence>
<accession>A0A9X5ATK3</accession>
<dbReference type="Gene3D" id="6.10.340.10">
    <property type="match status" value="1"/>
</dbReference>
<evidence type="ECO:0000259" key="8">
    <source>
        <dbReference type="PROSITE" id="PS50192"/>
    </source>
</evidence>
<dbReference type="PROSITE" id="PS50885">
    <property type="entry name" value="HAMP"/>
    <property type="match status" value="1"/>
</dbReference>
<dbReference type="Pfam" id="PF12729">
    <property type="entry name" value="4HB_MCP_1"/>
    <property type="match status" value="1"/>
</dbReference>
<dbReference type="PANTHER" id="PTHR32089:SF112">
    <property type="entry name" value="LYSOZYME-LIKE PROTEIN-RELATED"/>
    <property type="match status" value="1"/>
</dbReference>
<keyword evidence="6" id="KW-0472">Membrane</keyword>
<protein>
    <submittedName>
        <fullName evidence="11">HAMP domain-containing protein</fullName>
    </submittedName>
</protein>
<evidence type="ECO:0000313" key="11">
    <source>
        <dbReference type="EMBL" id="MTW17088.1"/>
    </source>
</evidence>
<dbReference type="SUPFAM" id="SSF58104">
    <property type="entry name" value="Methyl-accepting chemotaxis protein (MCP) signaling domain"/>
    <property type="match status" value="1"/>
</dbReference>
<dbReference type="InterPro" id="IPR000727">
    <property type="entry name" value="T_SNARE_dom"/>
</dbReference>
<dbReference type="Gene3D" id="1.10.287.950">
    <property type="entry name" value="Methyl-accepting chemotaxis protein"/>
    <property type="match status" value="1"/>
</dbReference>
<evidence type="ECO:0000259" key="10">
    <source>
        <dbReference type="PROSITE" id="PS51753"/>
    </source>
</evidence>
<keyword evidence="6" id="KW-0812">Transmembrane</keyword>
<evidence type="ECO:0000256" key="4">
    <source>
        <dbReference type="ARBA" id="ARBA00029447"/>
    </source>
</evidence>
<gene>
    <name evidence="11" type="ORF">GJ689_12835</name>
</gene>
<dbReference type="SMART" id="SM00283">
    <property type="entry name" value="MA"/>
    <property type="match status" value="1"/>
</dbReference>
<feature type="domain" description="T-SNARE coiled-coil homology" evidence="8">
    <location>
        <begin position="592"/>
        <end position="654"/>
    </location>
</feature>
<feature type="transmembrane region" description="Helical" evidence="6">
    <location>
        <begin position="39"/>
        <end position="61"/>
    </location>
</feature>
<dbReference type="AlphaFoldDB" id="A0A9X5ATK3"/>
<keyword evidence="2" id="KW-0997">Cell inner membrane</keyword>
<keyword evidence="6" id="KW-1133">Transmembrane helix</keyword>
<dbReference type="InterPro" id="IPR024478">
    <property type="entry name" value="HlyB_4HB_MCP"/>
</dbReference>
<dbReference type="GO" id="GO:0004888">
    <property type="term" value="F:transmembrane signaling receptor activity"/>
    <property type="evidence" value="ECO:0007669"/>
    <property type="project" value="InterPro"/>
</dbReference>
<dbReference type="PRINTS" id="PR00260">
    <property type="entry name" value="CHEMTRNSDUCR"/>
</dbReference>
<dbReference type="PROSITE" id="PS50192">
    <property type="entry name" value="T_SNARE"/>
    <property type="match status" value="1"/>
</dbReference>
<dbReference type="InterPro" id="IPR032255">
    <property type="entry name" value="HBM"/>
</dbReference>
<dbReference type="Proteomes" id="UP000438991">
    <property type="component" value="Unassembled WGS sequence"/>
</dbReference>
<comment type="similarity">
    <text evidence="4">Belongs to the methyl-accepting chemotaxis (MCP) protein family.</text>
</comment>
<dbReference type="SMART" id="SM01358">
    <property type="entry name" value="HBM"/>
    <property type="match status" value="1"/>
</dbReference>
<evidence type="ECO:0000256" key="3">
    <source>
        <dbReference type="ARBA" id="ARBA00023224"/>
    </source>
</evidence>